<feature type="domain" description="Organic solvent tolerance-like N-terminal" evidence="6">
    <location>
        <begin position="146"/>
        <end position="261"/>
    </location>
</feature>
<evidence type="ECO:0000256" key="1">
    <source>
        <dbReference type="ARBA" id="ARBA00022729"/>
    </source>
</evidence>
<dbReference type="Proteomes" id="UP000215181">
    <property type="component" value="Unassembled WGS sequence"/>
</dbReference>
<comment type="similarity">
    <text evidence="4">Belongs to the LptD family.</text>
</comment>
<evidence type="ECO:0000256" key="3">
    <source>
        <dbReference type="ARBA" id="ARBA00023237"/>
    </source>
</evidence>
<keyword evidence="2 4" id="KW-0472">Membrane</keyword>
<evidence type="ECO:0000256" key="2">
    <source>
        <dbReference type="ARBA" id="ARBA00023136"/>
    </source>
</evidence>
<feature type="domain" description="LptD C-terminal" evidence="7">
    <location>
        <begin position="367"/>
        <end position="745"/>
    </location>
</feature>
<sequence precursor="true">MPLNTRMRLIPLLLCWMSGSALAAGLPPLLVSPDLVRDGRGASTSRPAAALQPAPAKPVPATQPVPAVRAPSASGATGGSGAAVTPAPSPGPVADRAPVPQPVATPDPSLAAGDTLIKAQRILGTRSVELVADGDAELQRDDTVLTADRVTYREPVDEAVAEGNVVLRAGQDTITGPKATLVIGESTGEFETPSYTLTRDRTPTVAGETNRKVSGSGNADVLRLEGENQYRLENATWSTCQATDPDWYIKARELELDYDREVGTAHGGSIVFQDVPIFWMPWAEFPLSGQRQSGLLPPTFGSSNKTGADLAVPYYWNIAPNYDATITPRLMSRRGMQLGGEFRYLGETYRGESRVEWMAKDNVTGEERTLASIQHQQRITPNLYGSLDFNSVSDDSYFEDLSSRISLASQVHLLRQGSLSYSSGSWWSASALVQSYQTLNPDPDSITATPYRRVPQLLFNAYRPDLPGGLVFDLDAEYVRFAHPDKIYAEADRLTAYPQMSLPLQGAAWFLTPKAGFHASSYEIDRPAADAGKPDSISRNVPILSIDSGLFFERDTSWFGTNFVQTLEPRLFYLRVPERDQRDIPLFDTTLYTQSFAEIFSENRYSGGDRIGDANDLTAAVTTRLIDPETGAERLRALVGQRYYFSDQEVGLFEGQELIQAGGRTDVLAGLGGKLTQHVSVDSYLQYDTGEGQTERFNATMRYQPAYAKALNVSYRYGRNVIGYGGELGLEDLDVSGQWPIGRGWYGVGRVTRSLKENRVTEAIGGLEYDGGCWAFRVAVHRFAIERDDVSQAIYVQLELNDLAGIGSNPLSLLTRSVPGYGKINASSADRVFGVD</sequence>
<comment type="caution">
    <text evidence="4">Lacks conserved residue(s) required for the propagation of feature annotation.</text>
</comment>
<evidence type="ECO:0000313" key="9">
    <source>
        <dbReference type="Proteomes" id="UP000215181"/>
    </source>
</evidence>
<evidence type="ECO:0000259" key="6">
    <source>
        <dbReference type="Pfam" id="PF03968"/>
    </source>
</evidence>
<dbReference type="EMBL" id="NOIH01000001">
    <property type="protein sequence ID" value="OYD55891.1"/>
    <property type="molecule type" value="Genomic_DNA"/>
</dbReference>
<keyword evidence="3 4" id="KW-0998">Cell outer membrane</keyword>
<dbReference type="GO" id="GO:0043165">
    <property type="term" value="P:Gram-negative-bacterium-type cell outer membrane assembly"/>
    <property type="evidence" value="ECO:0007669"/>
    <property type="project" value="UniProtKB-UniRule"/>
</dbReference>
<dbReference type="InterPro" id="IPR050218">
    <property type="entry name" value="LptD"/>
</dbReference>
<proteinExistence type="inferred from homology"/>
<keyword evidence="1 4" id="KW-0732">Signal</keyword>
<accession>A0A235F3R0</accession>
<dbReference type="HAMAP" id="MF_01411">
    <property type="entry name" value="LPS_assembly_LptD"/>
    <property type="match status" value="1"/>
</dbReference>
<gene>
    <name evidence="4" type="primary">lptD</name>
    <name evidence="8" type="ORF">CGK74_00290</name>
</gene>
<reference evidence="8 9" key="1">
    <citation type="submission" date="2017-07" db="EMBL/GenBank/DDBJ databases">
        <title>Thauera sp. KNDSS-Mac4 genome sequence and assembly.</title>
        <authorList>
            <person name="Mayilraj S."/>
        </authorList>
    </citation>
    <scope>NUCLEOTIDE SEQUENCE [LARGE SCALE GENOMIC DNA]</scope>
    <source>
        <strain evidence="8 9">KNDSS-Mac4</strain>
    </source>
</reference>
<dbReference type="Gene3D" id="2.60.450.10">
    <property type="entry name" value="Lipopolysaccharide (LPS) transport protein A like domain"/>
    <property type="match status" value="1"/>
</dbReference>
<dbReference type="InterPro" id="IPR007543">
    <property type="entry name" value="LptD_C"/>
</dbReference>
<dbReference type="OrthoDB" id="9760225at2"/>
<dbReference type="PANTHER" id="PTHR30189">
    <property type="entry name" value="LPS-ASSEMBLY PROTEIN"/>
    <property type="match status" value="1"/>
</dbReference>
<dbReference type="Pfam" id="PF04453">
    <property type="entry name" value="LptD"/>
    <property type="match status" value="1"/>
</dbReference>
<name>A0A235F3R0_9RHOO</name>
<protein>
    <recommendedName>
        <fullName evidence="4">LPS-assembly protein LptD</fullName>
    </recommendedName>
</protein>
<dbReference type="InterPro" id="IPR005653">
    <property type="entry name" value="OstA-like_N"/>
</dbReference>
<feature type="chain" id="PRO_5013412180" description="LPS-assembly protein LptD" evidence="4">
    <location>
        <begin position="24"/>
        <end position="836"/>
    </location>
</feature>
<comment type="function">
    <text evidence="4">Together with LptE, is involved in the assembly of lipopolysaccharide (LPS) at the surface of the outer membrane.</text>
</comment>
<dbReference type="Pfam" id="PF03968">
    <property type="entry name" value="LptD_N"/>
    <property type="match status" value="1"/>
</dbReference>
<comment type="caution">
    <text evidence="8">The sequence shown here is derived from an EMBL/GenBank/DDBJ whole genome shotgun (WGS) entry which is preliminary data.</text>
</comment>
<dbReference type="AlphaFoldDB" id="A0A235F3R0"/>
<comment type="subcellular location">
    <subcellularLocation>
        <location evidence="4">Cell outer membrane</location>
    </subcellularLocation>
</comment>
<dbReference type="InterPro" id="IPR020889">
    <property type="entry name" value="LipoPS_assembly_LptD"/>
</dbReference>
<dbReference type="GO" id="GO:0009279">
    <property type="term" value="C:cell outer membrane"/>
    <property type="evidence" value="ECO:0007669"/>
    <property type="project" value="UniProtKB-SubCell"/>
</dbReference>
<evidence type="ECO:0000256" key="5">
    <source>
        <dbReference type="SAM" id="MobiDB-lite"/>
    </source>
</evidence>
<evidence type="ECO:0000313" key="8">
    <source>
        <dbReference type="EMBL" id="OYD55891.1"/>
    </source>
</evidence>
<keyword evidence="9" id="KW-1185">Reference proteome</keyword>
<feature type="region of interest" description="Disordered" evidence="5">
    <location>
        <begin position="39"/>
        <end position="95"/>
    </location>
</feature>
<evidence type="ECO:0000256" key="4">
    <source>
        <dbReference type="HAMAP-Rule" id="MF_01411"/>
    </source>
</evidence>
<comment type="subunit">
    <text evidence="4">Component of the lipopolysaccharide transport and assembly complex. Interacts with LptE and LptA.</text>
</comment>
<organism evidence="8 9">
    <name type="scientific">Thauera propionica</name>
    <dbReference type="NCBI Taxonomy" id="2019431"/>
    <lineage>
        <taxon>Bacteria</taxon>
        <taxon>Pseudomonadati</taxon>
        <taxon>Pseudomonadota</taxon>
        <taxon>Betaproteobacteria</taxon>
        <taxon>Rhodocyclales</taxon>
        <taxon>Zoogloeaceae</taxon>
        <taxon>Thauera</taxon>
    </lineage>
</organism>
<dbReference type="RefSeq" id="WP_094266372.1">
    <property type="nucleotide sequence ID" value="NZ_NOIH01000001.1"/>
</dbReference>
<dbReference type="GO" id="GO:0015920">
    <property type="term" value="P:lipopolysaccharide transport"/>
    <property type="evidence" value="ECO:0007669"/>
    <property type="project" value="InterPro"/>
</dbReference>
<dbReference type="PANTHER" id="PTHR30189:SF1">
    <property type="entry name" value="LPS-ASSEMBLY PROTEIN LPTD"/>
    <property type="match status" value="1"/>
</dbReference>
<evidence type="ECO:0000259" key="7">
    <source>
        <dbReference type="Pfam" id="PF04453"/>
    </source>
</evidence>
<dbReference type="GO" id="GO:1990351">
    <property type="term" value="C:transporter complex"/>
    <property type="evidence" value="ECO:0007669"/>
    <property type="project" value="TreeGrafter"/>
</dbReference>
<feature type="signal peptide" evidence="4">
    <location>
        <begin position="1"/>
        <end position="23"/>
    </location>
</feature>